<dbReference type="InterPro" id="IPR009606">
    <property type="entry name" value="DEAL/Modifying_wall_lignin1/2"/>
</dbReference>
<reference evidence="9" key="2">
    <citation type="submission" date="2025-08" db="UniProtKB">
        <authorList>
            <consortium name="RefSeq"/>
        </authorList>
    </citation>
    <scope>IDENTIFICATION</scope>
    <source>
        <tissue evidence="9">Leaf</tissue>
    </source>
</reference>
<dbReference type="KEGG" id="soe:110789632"/>
<evidence type="ECO:0000256" key="6">
    <source>
        <dbReference type="ARBA" id="ARBA00029467"/>
    </source>
</evidence>
<feature type="transmembrane region" description="Helical" evidence="7">
    <location>
        <begin position="134"/>
        <end position="153"/>
    </location>
</feature>
<dbReference type="Proteomes" id="UP000813463">
    <property type="component" value="Chromosome 4"/>
</dbReference>
<gene>
    <name evidence="9" type="primary">LOC110789632</name>
</gene>
<dbReference type="GO" id="GO:0012505">
    <property type="term" value="C:endomembrane system"/>
    <property type="evidence" value="ECO:0007669"/>
    <property type="project" value="UniProtKB-SubCell"/>
</dbReference>
<evidence type="ECO:0000256" key="1">
    <source>
        <dbReference type="ARBA" id="ARBA00004127"/>
    </source>
</evidence>
<name>A0A9R0IIY3_SPIOL</name>
<keyword evidence="4 7" id="KW-1133">Transmembrane helix</keyword>
<comment type="subcellular location">
    <subcellularLocation>
        <location evidence="1">Endomembrane system</location>
        <topology evidence="1">Multi-pass membrane protein</topology>
    </subcellularLocation>
</comment>
<sequence length="171" mass="17971">MKEGNVVVYVVVGFLGLAAAALAFAAEATKIKISDITVTEPGKCEYPNNPADILGYVAASLTLINQIIVSIVGRCTCWQRNGSKTSNTQHPAVPFFIISWVGSIIGIGLLLYGANLSTRQEFLASKGVCYALKSGVFAAGGVMTTVACILGIFSANRHSTPREVPYQGGLT</sequence>
<dbReference type="InterPro" id="IPR052222">
    <property type="entry name" value="DESIGUAL"/>
</dbReference>
<dbReference type="AlphaFoldDB" id="A0A9R0IIY3"/>
<evidence type="ECO:0000313" key="9">
    <source>
        <dbReference type="RefSeq" id="XP_021850021.2"/>
    </source>
</evidence>
<keyword evidence="5 7" id="KW-0472">Membrane</keyword>
<dbReference type="RefSeq" id="XP_021850021.2">
    <property type="nucleotide sequence ID" value="XM_021994329.2"/>
</dbReference>
<dbReference type="Pfam" id="PF06749">
    <property type="entry name" value="DUF1218"/>
    <property type="match status" value="1"/>
</dbReference>
<keyword evidence="3" id="KW-0732">Signal</keyword>
<protein>
    <recommendedName>
        <fullName evidence="10">CASP-like protein</fullName>
    </recommendedName>
</protein>
<reference evidence="8" key="1">
    <citation type="journal article" date="2021" name="Nat. Commun.">
        <title>Genomic analyses provide insights into spinach domestication and the genetic basis of agronomic traits.</title>
        <authorList>
            <person name="Cai X."/>
            <person name="Sun X."/>
            <person name="Xu C."/>
            <person name="Sun H."/>
            <person name="Wang X."/>
            <person name="Ge C."/>
            <person name="Zhang Z."/>
            <person name="Wang Q."/>
            <person name="Fei Z."/>
            <person name="Jiao C."/>
            <person name="Wang Q."/>
        </authorList>
    </citation>
    <scope>NUCLEOTIDE SEQUENCE [LARGE SCALE GENOMIC DNA]</scope>
    <source>
        <strain evidence="8">cv. Varoflay</strain>
    </source>
</reference>
<dbReference type="PANTHER" id="PTHR31769">
    <property type="entry name" value="OS07G0462200 PROTEIN-RELATED"/>
    <property type="match status" value="1"/>
</dbReference>
<evidence type="ECO:0000256" key="7">
    <source>
        <dbReference type="SAM" id="Phobius"/>
    </source>
</evidence>
<organism evidence="8 9">
    <name type="scientific">Spinacia oleracea</name>
    <name type="common">Spinach</name>
    <dbReference type="NCBI Taxonomy" id="3562"/>
    <lineage>
        <taxon>Eukaryota</taxon>
        <taxon>Viridiplantae</taxon>
        <taxon>Streptophyta</taxon>
        <taxon>Embryophyta</taxon>
        <taxon>Tracheophyta</taxon>
        <taxon>Spermatophyta</taxon>
        <taxon>Magnoliopsida</taxon>
        <taxon>eudicotyledons</taxon>
        <taxon>Gunneridae</taxon>
        <taxon>Pentapetalae</taxon>
        <taxon>Caryophyllales</taxon>
        <taxon>Chenopodiaceae</taxon>
        <taxon>Chenopodioideae</taxon>
        <taxon>Anserineae</taxon>
        <taxon>Spinacia</taxon>
    </lineage>
</organism>
<accession>A0A9R0IIY3</accession>
<evidence type="ECO:0000313" key="8">
    <source>
        <dbReference type="Proteomes" id="UP000813463"/>
    </source>
</evidence>
<evidence type="ECO:0000256" key="2">
    <source>
        <dbReference type="ARBA" id="ARBA00022692"/>
    </source>
</evidence>
<evidence type="ECO:0008006" key="10">
    <source>
        <dbReference type="Google" id="ProtNLM"/>
    </source>
</evidence>
<evidence type="ECO:0000256" key="4">
    <source>
        <dbReference type="ARBA" id="ARBA00022989"/>
    </source>
</evidence>
<comment type="similarity">
    <text evidence="6">Belongs to the DESIGUAL family.</text>
</comment>
<proteinExistence type="inferred from homology"/>
<evidence type="ECO:0000256" key="3">
    <source>
        <dbReference type="ARBA" id="ARBA00022729"/>
    </source>
</evidence>
<evidence type="ECO:0000256" key="5">
    <source>
        <dbReference type="ARBA" id="ARBA00023136"/>
    </source>
</evidence>
<feature type="transmembrane region" description="Helical" evidence="7">
    <location>
        <begin position="93"/>
        <end position="114"/>
    </location>
</feature>
<dbReference type="GeneID" id="110789632"/>
<keyword evidence="8" id="KW-1185">Reference proteome</keyword>
<keyword evidence="2 7" id="KW-0812">Transmembrane</keyword>
<feature type="transmembrane region" description="Helical" evidence="7">
    <location>
        <begin position="53"/>
        <end position="72"/>
    </location>
</feature>